<evidence type="ECO:0000313" key="1">
    <source>
        <dbReference type="EMBL" id="RJT75123.1"/>
    </source>
</evidence>
<evidence type="ECO:0000313" key="2">
    <source>
        <dbReference type="Proteomes" id="UP000272560"/>
    </source>
</evidence>
<dbReference type="EMBL" id="QZVT01000017">
    <property type="protein sequence ID" value="RJT75123.1"/>
    <property type="molecule type" value="Genomic_DNA"/>
</dbReference>
<evidence type="ECO:0008006" key="3">
    <source>
        <dbReference type="Google" id="ProtNLM"/>
    </source>
</evidence>
<dbReference type="OrthoDB" id="4945940at2"/>
<dbReference type="AlphaFoldDB" id="A0A3A5LYX6"/>
<organism evidence="1 2">
    <name type="scientific">Arthrobacter cheniae</name>
    <dbReference type="NCBI Taxonomy" id="1258888"/>
    <lineage>
        <taxon>Bacteria</taxon>
        <taxon>Bacillati</taxon>
        <taxon>Actinomycetota</taxon>
        <taxon>Actinomycetes</taxon>
        <taxon>Micrococcales</taxon>
        <taxon>Micrococcaceae</taxon>
        <taxon>Arthrobacter</taxon>
    </lineage>
</organism>
<reference evidence="1 2" key="1">
    <citation type="submission" date="2018-09" db="EMBL/GenBank/DDBJ databases">
        <title>Novel species of Arthrobacter.</title>
        <authorList>
            <person name="Liu Q."/>
            <person name="Xin Y.-H."/>
        </authorList>
    </citation>
    <scope>NUCLEOTIDE SEQUENCE [LARGE SCALE GENOMIC DNA]</scope>
    <source>
        <strain evidence="1 2">Hz2</strain>
    </source>
</reference>
<sequence length="132" mass="14017">MTSDQPSGKQVVDLDTIADTLSTTLSRHPGVIRLEPTMRSVMSRWKIASVNQLHKNLRPNNPAPTVATRDGLILSLTGNVLNLHIDLATNISKPALGLARETQELAATVIQASGLVVGHINVTILAIEGTPG</sequence>
<gene>
    <name evidence="1" type="ORF">D6T63_18230</name>
</gene>
<protein>
    <recommendedName>
        <fullName evidence="3">Asp23/Gls24 family envelope stress response protein</fullName>
    </recommendedName>
</protein>
<name>A0A3A5LYX6_9MICC</name>
<dbReference type="Proteomes" id="UP000272560">
    <property type="component" value="Unassembled WGS sequence"/>
</dbReference>
<proteinExistence type="predicted"/>
<comment type="caution">
    <text evidence="1">The sequence shown here is derived from an EMBL/GenBank/DDBJ whole genome shotgun (WGS) entry which is preliminary data.</text>
</comment>
<dbReference type="RefSeq" id="WP_120150737.1">
    <property type="nucleotide sequence ID" value="NZ_QZVT01000017.1"/>
</dbReference>
<keyword evidence="2" id="KW-1185">Reference proteome</keyword>
<accession>A0A3A5LYX6</accession>